<evidence type="ECO:0000313" key="3">
    <source>
        <dbReference type="Proteomes" id="UP000823661"/>
    </source>
</evidence>
<evidence type="ECO:0008006" key="4">
    <source>
        <dbReference type="Google" id="ProtNLM"/>
    </source>
</evidence>
<keyword evidence="1" id="KW-0472">Membrane</keyword>
<gene>
    <name evidence="2" type="ORF">IAC06_06525</name>
</gene>
<name>A0A9D9HHZ6_9BACT</name>
<evidence type="ECO:0000256" key="1">
    <source>
        <dbReference type="SAM" id="Phobius"/>
    </source>
</evidence>
<reference evidence="2" key="2">
    <citation type="journal article" date="2021" name="PeerJ">
        <title>Extensive microbial diversity within the chicken gut microbiome revealed by metagenomics and culture.</title>
        <authorList>
            <person name="Gilroy R."/>
            <person name="Ravi A."/>
            <person name="Getino M."/>
            <person name="Pursley I."/>
            <person name="Horton D.L."/>
            <person name="Alikhan N.F."/>
            <person name="Baker D."/>
            <person name="Gharbi K."/>
            <person name="Hall N."/>
            <person name="Watson M."/>
            <person name="Adriaenssens E.M."/>
            <person name="Foster-Nyarko E."/>
            <person name="Jarju S."/>
            <person name="Secka A."/>
            <person name="Antonio M."/>
            <person name="Oren A."/>
            <person name="Chaudhuri R.R."/>
            <person name="La Ragione R."/>
            <person name="Hildebrand F."/>
            <person name="Pallen M.J."/>
        </authorList>
    </citation>
    <scope>NUCLEOTIDE SEQUENCE</scope>
    <source>
        <strain evidence="2">B1-20833</strain>
    </source>
</reference>
<keyword evidence="1" id="KW-0812">Transmembrane</keyword>
<dbReference type="AlphaFoldDB" id="A0A9D9HHZ6"/>
<feature type="transmembrane region" description="Helical" evidence="1">
    <location>
        <begin position="18"/>
        <end position="34"/>
    </location>
</feature>
<dbReference type="Proteomes" id="UP000823661">
    <property type="component" value="Unassembled WGS sequence"/>
</dbReference>
<keyword evidence="1" id="KW-1133">Transmembrane helix</keyword>
<accession>A0A9D9HHZ6</accession>
<sequence length="360" mass="40366">MGRNCTYKGRKQAPSTRVRAIALLIYIICIPAFFNCCSSAEYGPEETDRYSVFLHPIYASGGSTEDEAESGIRHTDIFIFNNDALRRLDSYQRIEGSGPVKAASRKGDKIMVIIANSSYSKKDWRHINSFEGLYEETALLEQESTGYHIMTSVLEISSVDRHIYRADMERLSSGIRINSIRTDFSGREYDGEPLTDVKVYLTNVNASCMLLRHEGFRPELIVNPGFLDMSAVSGFKDTGIIYREIDEDIGEDAIYPDIILFCYPNDAGEETAGSPFTRLVIEGRIRGETYWYPITINRGDFGIASGGDGRGIGRNMMYSYDITIRRTGTKDPDIPVSLEDVTISCPVEPWEDIDSGTVSF</sequence>
<comment type="caution">
    <text evidence="2">The sequence shown here is derived from an EMBL/GenBank/DDBJ whole genome shotgun (WGS) entry which is preliminary data.</text>
</comment>
<dbReference type="Gene3D" id="2.60.40.3690">
    <property type="match status" value="1"/>
</dbReference>
<reference evidence="2" key="1">
    <citation type="submission" date="2020-10" db="EMBL/GenBank/DDBJ databases">
        <authorList>
            <person name="Gilroy R."/>
        </authorList>
    </citation>
    <scope>NUCLEOTIDE SEQUENCE</scope>
    <source>
        <strain evidence="2">B1-20833</strain>
    </source>
</reference>
<protein>
    <recommendedName>
        <fullName evidence="4">Major fimbrial subunit protein N-terminal domain-containing protein</fullName>
    </recommendedName>
</protein>
<organism evidence="2 3">
    <name type="scientific">Candidatus Cryptobacteroides intestinavium</name>
    <dbReference type="NCBI Taxonomy" id="2840766"/>
    <lineage>
        <taxon>Bacteria</taxon>
        <taxon>Pseudomonadati</taxon>
        <taxon>Bacteroidota</taxon>
        <taxon>Bacteroidia</taxon>
        <taxon>Bacteroidales</taxon>
        <taxon>Candidatus Cryptobacteroides</taxon>
    </lineage>
</organism>
<proteinExistence type="predicted"/>
<evidence type="ECO:0000313" key="2">
    <source>
        <dbReference type="EMBL" id="MBO8452521.1"/>
    </source>
</evidence>
<dbReference type="EMBL" id="JADIMI010000064">
    <property type="protein sequence ID" value="MBO8452521.1"/>
    <property type="molecule type" value="Genomic_DNA"/>
</dbReference>